<reference evidence="6 7" key="1">
    <citation type="journal article" date="2021" name="ISME Commun">
        <title>Automated analysis of genomic sequences facilitates high-throughput and comprehensive description of bacteria.</title>
        <authorList>
            <person name="Hitch T.C.A."/>
        </authorList>
    </citation>
    <scope>NUCLEOTIDE SEQUENCE [LARGE SCALE GENOMIC DNA]</scope>
    <source>
        <strain evidence="6 7">Sanger_02</strain>
    </source>
</reference>
<evidence type="ECO:0000313" key="7">
    <source>
        <dbReference type="Proteomes" id="UP001207605"/>
    </source>
</evidence>
<dbReference type="GO" id="GO:0004791">
    <property type="term" value="F:thioredoxin-disulfide reductase (NADPH) activity"/>
    <property type="evidence" value="ECO:0007669"/>
    <property type="project" value="UniProtKB-EC"/>
</dbReference>
<keyword evidence="4" id="KW-0676">Redox-active center</keyword>
<comment type="similarity">
    <text evidence="1 4">Belongs to the class-II pyridine nucleotide-disulfide oxidoreductase family.</text>
</comment>
<feature type="domain" description="FAD/NAD(P)-binding" evidence="5">
    <location>
        <begin position="5"/>
        <end position="299"/>
    </location>
</feature>
<keyword evidence="2 4" id="KW-0285">Flavoprotein</keyword>
<dbReference type="EMBL" id="JAOQJV010000007">
    <property type="protein sequence ID" value="MCU6700013.1"/>
    <property type="molecule type" value="Genomic_DNA"/>
</dbReference>
<protein>
    <recommendedName>
        <fullName evidence="4">Thioredoxin reductase</fullName>
        <ecNumber evidence="4">1.8.1.9</ecNumber>
    </recommendedName>
</protein>
<evidence type="ECO:0000256" key="2">
    <source>
        <dbReference type="ARBA" id="ARBA00022630"/>
    </source>
</evidence>
<proteinExistence type="inferred from homology"/>
<dbReference type="EC" id="1.8.1.9" evidence="4"/>
<dbReference type="InterPro" id="IPR023753">
    <property type="entry name" value="FAD/NAD-binding_dom"/>
</dbReference>
<evidence type="ECO:0000256" key="3">
    <source>
        <dbReference type="ARBA" id="ARBA00023002"/>
    </source>
</evidence>
<gene>
    <name evidence="6" type="primary">trxB</name>
    <name evidence="6" type="ORF">OCV65_07185</name>
</gene>
<keyword evidence="4" id="KW-0274">FAD</keyword>
<comment type="catalytic activity">
    <reaction evidence="4">
        <text>[thioredoxin]-dithiol + NADP(+) = [thioredoxin]-disulfide + NADPH + H(+)</text>
        <dbReference type="Rhea" id="RHEA:20345"/>
        <dbReference type="Rhea" id="RHEA-COMP:10698"/>
        <dbReference type="Rhea" id="RHEA-COMP:10700"/>
        <dbReference type="ChEBI" id="CHEBI:15378"/>
        <dbReference type="ChEBI" id="CHEBI:29950"/>
        <dbReference type="ChEBI" id="CHEBI:50058"/>
        <dbReference type="ChEBI" id="CHEBI:57783"/>
        <dbReference type="ChEBI" id="CHEBI:58349"/>
        <dbReference type="EC" id="1.8.1.9"/>
    </reaction>
</comment>
<dbReference type="InterPro" id="IPR005982">
    <property type="entry name" value="Thioredox_Rdtase"/>
</dbReference>
<dbReference type="NCBIfam" id="TIGR01292">
    <property type="entry name" value="TRX_reduct"/>
    <property type="match status" value="1"/>
</dbReference>
<comment type="caution">
    <text evidence="6">The sequence shown here is derived from an EMBL/GenBank/DDBJ whole genome shotgun (WGS) entry which is preliminary data.</text>
</comment>
<dbReference type="Proteomes" id="UP001207605">
    <property type="component" value="Unassembled WGS sequence"/>
</dbReference>
<dbReference type="RefSeq" id="WP_262581489.1">
    <property type="nucleotide sequence ID" value="NZ_JAOQJV010000007.1"/>
</dbReference>
<organism evidence="6 7">
    <name type="scientific">Dorea ammoniilytica</name>
    <dbReference type="NCBI Taxonomy" id="2981788"/>
    <lineage>
        <taxon>Bacteria</taxon>
        <taxon>Bacillati</taxon>
        <taxon>Bacillota</taxon>
        <taxon>Clostridia</taxon>
        <taxon>Lachnospirales</taxon>
        <taxon>Lachnospiraceae</taxon>
        <taxon>Dorea</taxon>
    </lineage>
</organism>
<dbReference type="PRINTS" id="PR00469">
    <property type="entry name" value="PNDRDTASEII"/>
</dbReference>
<dbReference type="PANTHER" id="PTHR48105">
    <property type="entry name" value="THIOREDOXIN REDUCTASE 1-RELATED-RELATED"/>
    <property type="match status" value="1"/>
</dbReference>
<evidence type="ECO:0000256" key="4">
    <source>
        <dbReference type="RuleBase" id="RU003880"/>
    </source>
</evidence>
<evidence type="ECO:0000313" key="6">
    <source>
        <dbReference type="EMBL" id="MCU6700013.1"/>
    </source>
</evidence>
<comment type="cofactor">
    <cofactor evidence="4">
        <name>FAD</name>
        <dbReference type="ChEBI" id="CHEBI:57692"/>
    </cofactor>
</comment>
<sequence length="311" mass="33458">MNMIYDVMILGAGPAGLSAALYAGRSGLSVLLIEKGADGGQIAVTDEIENYPGQMPEGESGASLIKRMSAQAERFGSVRVRDQIQSVDFNGEVKKLQGEKEIYQGRYVIIAAGAHARPIGCEGEDKYRGSGISYCATCDANFFRDLEVYVAGGGDAAVEEAIYLTRFARKVTIIHRRDKLRAVKAIQERAFSNPKIDFLWDSVVEEVHGAGILQGLTVRNVKTGEKKQIEADPKDGMIGLFGFVGNIPNSALFQGILDMDENGYIRADEEMQTSVTGVYVAGDIRVKSVRQVVTAAADGAIAAVHISGKCN</sequence>
<evidence type="ECO:0000259" key="5">
    <source>
        <dbReference type="Pfam" id="PF07992"/>
    </source>
</evidence>
<dbReference type="SUPFAM" id="SSF51905">
    <property type="entry name" value="FAD/NAD(P)-binding domain"/>
    <property type="match status" value="1"/>
</dbReference>
<comment type="subunit">
    <text evidence="4">Homodimer.</text>
</comment>
<dbReference type="Gene3D" id="3.50.50.60">
    <property type="entry name" value="FAD/NAD(P)-binding domain"/>
    <property type="match status" value="2"/>
</dbReference>
<dbReference type="Pfam" id="PF07992">
    <property type="entry name" value="Pyr_redox_2"/>
    <property type="match status" value="1"/>
</dbReference>
<dbReference type="InterPro" id="IPR036188">
    <property type="entry name" value="FAD/NAD-bd_sf"/>
</dbReference>
<dbReference type="PRINTS" id="PR00368">
    <property type="entry name" value="FADPNR"/>
</dbReference>
<name>A0ABT2S660_9FIRM</name>
<accession>A0ABT2S660</accession>
<dbReference type="InterPro" id="IPR050097">
    <property type="entry name" value="Ferredoxin-NADP_redctase_2"/>
</dbReference>
<keyword evidence="7" id="KW-1185">Reference proteome</keyword>
<evidence type="ECO:0000256" key="1">
    <source>
        <dbReference type="ARBA" id="ARBA00009333"/>
    </source>
</evidence>
<keyword evidence="3 4" id="KW-0560">Oxidoreductase</keyword>